<sequence>MLTLDASDDDGKRSSGITVNDAPAAPLTPEILTAYNRIYSMPKGLERDGAMAEFMKTYPKLSQRAYLGRDQDDSVGLKLRDVHGKVRAALRVKADGTPILEFLDESGKVMQKMTADGR</sequence>
<protein>
    <submittedName>
        <fullName evidence="2">Uncharacterized protein</fullName>
    </submittedName>
</protein>
<evidence type="ECO:0000256" key="1">
    <source>
        <dbReference type="SAM" id="MobiDB-lite"/>
    </source>
</evidence>
<feature type="region of interest" description="Disordered" evidence="1">
    <location>
        <begin position="1"/>
        <end position="23"/>
    </location>
</feature>
<organism evidence="2 3">
    <name type="scientific">Granulicella sibirica</name>
    <dbReference type="NCBI Taxonomy" id="2479048"/>
    <lineage>
        <taxon>Bacteria</taxon>
        <taxon>Pseudomonadati</taxon>
        <taxon>Acidobacteriota</taxon>
        <taxon>Terriglobia</taxon>
        <taxon>Terriglobales</taxon>
        <taxon>Acidobacteriaceae</taxon>
        <taxon>Granulicella</taxon>
    </lineage>
</organism>
<gene>
    <name evidence="2" type="ORF">GRAN_1902</name>
</gene>
<reference evidence="2 3" key="1">
    <citation type="submission" date="2018-11" db="EMBL/GenBank/DDBJ databases">
        <authorList>
            <person name="Mardanov A.V."/>
            <person name="Ravin N.V."/>
            <person name="Dedysh S.N."/>
        </authorList>
    </citation>
    <scope>NUCLEOTIDE SEQUENCE [LARGE SCALE GENOMIC DNA]</scope>
    <source>
        <strain evidence="2 3">AF10</strain>
    </source>
</reference>
<reference evidence="3" key="2">
    <citation type="submission" date="2019-02" db="EMBL/GenBank/DDBJ databases">
        <title>Granulicella sibirica sp. nov., a psychrotolerant acidobacterium isolated from an organic soil layer in forested tundra, West Siberia.</title>
        <authorList>
            <person name="Oshkin I.Y."/>
            <person name="Kulichevskaya I.S."/>
            <person name="Rijpstra W.I.C."/>
            <person name="Sinninghe Damste J.S."/>
            <person name="Rakitin A.L."/>
            <person name="Ravin N.V."/>
            <person name="Dedysh S.N."/>
        </authorList>
    </citation>
    <scope>NUCLEOTIDE SEQUENCE [LARGE SCALE GENOMIC DNA]</scope>
    <source>
        <strain evidence="3">AF10</strain>
    </source>
</reference>
<evidence type="ECO:0000313" key="3">
    <source>
        <dbReference type="Proteomes" id="UP000289437"/>
    </source>
</evidence>
<comment type="caution">
    <text evidence="2">The sequence shown here is derived from an EMBL/GenBank/DDBJ whole genome shotgun (WGS) entry which is preliminary data.</text>
</comment>
<dbReference type="EMBL" id="RDSM01000001">
    <property type="protein sequence ID" value="RXH58592.1"/>
    <property type="molecule type" value="Genomic_DNA"/>
</dbReference>
<proteinExistence type="predicted"/>
<dbReference type="OrthoDB" id="1349101at2"/>
<keyword evidence="3" id="KW-1185">Reference proteome</keyword>
<dbReference type="Proteomes" id="UP000289437">
    <property type="component" value="Unassembled WGS sequence"/>
</dbReference>
<name>A0A4Q0T6H3_9BACT</name>
<dbReference type="RefSeq" id="WP_128912558.1">
    <property type="nucleotide sequence ID" value="NZ_RDSM01000001.1"/>
</dbReference>
<dbReference type="AlphaFoldDB" id="A0A4Q0T6H3"/>
<accession>A0A4Q0T6H3</accession>
<evidence type="ECO:0000313" key="2">
    <source>
        <dbReference type="EMBL" id="RXH58592.1"/>
    </source>
</evidence>